<feature type="compositionally biased region" description="Acidic residues" evidence="10">
    <location>
        <begin position="132"/>
        <end position="144"/>
    </location>
</feature>
<evidence type="ECO:0000256" key="6">
    <source>
        <dbReference type="ARBA" id="ARBA00023136"/>
    </source>
</evidence>
<feature type="compositionally biased region" description="Acidic residues" evidence="10">
    <location>
        <begin position="158"/>
        <end position="167"/>
    </location>
</feature>
<evidence type="ECO:0000256" key="9">
    <source>
        <dbReference type="ARBA" id="ARBA00046074"/>
    </source>
</evidence>
<evidence type="ECO:0000313" key="14">
    <source>
        <dbReference type="Proteomes" id="UP000298787"/>
    </source>
</evidence>
<evidence type="ECO:0000256" key="1">
    <source>
        <dbReference type="ARBA" id="ARBA00004157"/>
    </source>
</evidence>
<protein>
    <recommendedName>
        <fullName evidence="2">Triadin</fullName>
    </recommendedName>
</protein>
<keyword evidence="6 11" id="KW-0472">Membrane</keyword>
<organism evidence="13 14">
    <name type="scientific">Collichthys lucidus</name>
    <name type="common">Big head croaker</name>
    <name type="synonym">Sciaena lucida</name>
    <dbReference type="NCBI Taxonomy" id="240159"/>
    <lineage>
        <taxon>Eukaryota</taxon>
        <taxon>Metazoa</taxon>
        <taxon>Chordata</taxon>
        <taxon>Craniata</taxon>
        <taxon>Vertebrata</taxon>
        <taxon>Euteleostomi</taxon>
        <taxon>Actinopterygii</taxon>
        <taxon>Neopterygii</taxon>
        <taxon>Teleostei</taxon>
        <taxon>Neoteleostei</taxon>
        <taxon>Acanthomorphata</taxon>
        <taxon>Eupercaria</taxon>
        <taxon>Sciaenidae</taxon>
        <taxon>Collichthys</taxon>
    </lineage>
</organism>
<dbReference type="InterPro" id="IPR010798">
    <property type="entry name" value="Triadin"/>
</dbReference>
<name>A0A4U5UM57_COLLU</name>
<evidence type="ECO:0000256" key="8">
    <source>
        <dbReference type="ARBA" id="ARBA00023180"/>
    </source>
</evidence>
<evidence type="ECO:0000256" key="4">
    <source>
        <dbReference type="ARBA" id="ARBA00022692"/>
    </source>
</evidence>
<feature type="domain" description="Aspartyl beta-hydroxylase/Triadin" evidence="12">
    <location>
        <begin position="50"/>
        <end position="86"/>
    </location>
</feature>
<dbReference type="STRING" id="240159.A0A4U5UM57"/>
<feature type="compositionally biased region" description="Basic residues" evidence="10">
    <location>
        <begin position="309"/>
        <end position="330"/>
    </location>
</feature>
<evidence type="ECO:0000313" key="13">
    <source>
        <dbReference type="EMBL" id="TKS75411.1"/>
    </source>
</evidence>
<keyword evidence="8" id="KW-0325">Glycoprotein</keyword>
<keyword evidence="5 11" id="KW-1133">Transmembrane helix</keyword>
<evidence type="ECO:0000256" key="3">
    <source>
        <dbReference type="ARBA" id="ARBA00022553"/>
    </source>
</evidence>
<sequence>MVAFQHTFRTVRSSTTTTTMVIDAKNGDAGSPSARGSKKTFAENLHSTFSSPLAWILVLALVITWSCVFVIMFDLMDYKTISGGLTKIGSDPMKAVKDVAEESSNFFSVAFRFAANLVAPEEDEVTCPPATLEDEDEAEDEEPTAELKKTVDESEDRKEEDDEDDDGEKATVDVIKPVPEPEEETAKAEPAVCSCAPPAKAKETATKTAEKKVGPCRPAPVYCPSPPGWYVHHVVTDNPYPPTNMPEVPEPETPVQPEVQTPAAGAEPAVAPVQEPETVGEEVKAAPAKKEPAAKEKTKAAKKEPAAAKQKKKSEKTAVKSKAKASTPKKGKAEKAEKKSVKEAQEDSQTEDNTTEKKKTGQRYFQCIYIPGKHAQYPLRPFTPAMSPTVMSPALKSMLDQHRAARTSGQ</sequence>
<dbReference type="GO" id="GO:0051282">
    <property type="term" value="P:regulation of sequestering of calcium ion"/>
    <property type="evidence" value="ECO:0007669"/>
    <property type="project" value="UniProtKB-ARBA"/>
</dbReference>
<accession>A0A4U5UM57</accession>
<gene>
    <name evidence="13" type="ORF">D9C73_010428</name>
</gene>
<feature type="region of interest" description="Disordered" evidence="10">
    <location>
        <begin position="122"/>
        <end position="218"/>
    </location>
</feature>
<dbReference type="GO" id="GO:0005102">
    <property type="term" value="F:signaling receptor binding"/>
    <property type="evidence" value="ECO:0007669"/>
    <property type="project" value="InterPro"/>
</dbReference>
<feature type="compositionally biased region" description="Basic and acidic residues" evidence="10">
    <location>
        <begin position="281"/>
        <end position="306"/>
    </location>
</feature>
<dbReference type="Pfam" id="PF05279">
    <property type="entry name" value="Asp-B-Hydro_N"/>
    <property type="match status" value="1"/>
</dbReference>
<feature type="region of interest" description="Disordered" evidence="10">
    <location>
        <begin position="387"/>
        <end position="410"/>
    </location>
</feature>
<feature type="compositionally biased region" description="Basic and acidic residues" evidence="10">
    <location>
        <begin position="200"/>
        <end position="213"/>
    </location>
</feature>
<feature type="compositionally biased region" description="Basic and acidic residues" evidence="10">
    <location>
        <begin position="145"/>
        <end position="157"/>
    </location>
</feature>
<evidence type="ECO:0000256" key="2">
    <source>
        <dbReference type="ARBA" id="ARBA00016711"/>
    </source>
</evidence>
<feature type="compositionally biased region" description="Low complexity" evidence="10">
    <location>
        <begin position="253"/>
        <end position="277"/>
    </location>
</feature>
<comment type="subcellular location">
    <subcellularLocation>
        <location evidence="1">Sarcoplasmic reticulum membrane</location>
        <topology evidence="1">Single-pass type II membrane protein</topology>
    </subcellularLocation>
</comment>
<keyword evidence="4 11" id="KW-0812">Transmembrane</keyword>
<proteinExistence type="predicted"/>
<feature type="transmembrane region" description="Helical" evidence="11">
    <location>
        <begin position="53"/>
        <end position="73"/>
    </location>
</feature>
<evidence type="ECO:0000259" key="12">
    <source>
        <dbReference type="Pfam" id="PF05279"/>
    </source>
</evidence>
<keyword evidence="3" id="KW-0597">Phosphoprotein</keyword>
<evidence type="ECO:0000256" key="10">
    <source>
        <dbReference type="SAM" id="MobiDB-lite"/>
    </source>
</evidence>
<evidence type="ECO:0000256" key="11">
    <source>
        <dbReference type="SAM" id="Phobius"/>
    </source>
</evidence>
<dbReference type="AlphaFoldDB" id="A0A4U5UM57"/>
<dbReference type="GO" id="GO:0033017">
    <property type="term" value="C:sarcoplasmic reticulum membrane"/>
    <property type="evidence" value="ECO:0007669"/>
    <property type="project" value="UniProtKB-SubCell"/>
</dbReference>
<reference evidence="13 14" key="1">
    <citation type="submission" date="2019-01" db="EMBL/GenBank/DDBJ databases">
        <title>Genome Assembly of Collichthys lucidus.</title>
        <authorList>
            <person name="Cai M."/>
            <person name="Xiao S."/>
        </authorList>
    </citation>
    <scope>NUCLEOTIDE SEQUENCE [LARGE SCALE GENOMIC DNA]</scope>
    <source>
        <strain evidence="13">JT15FE1705JMU</strain>
        <tissue evidence="13">Muscle</tissue>
    </source>
</reference>
<dbReference type="PANTHER" id="PTHR14106:SF0">
    <property type="entry name" value="TRIADIN"/>
    <property type="match status" value="1"/>
</dbReference>
<keyword evidence="14" id="KW-1185">Reference proteome</keyword>
<keyword evidence="7" id="KW-1015">Disulfide bond</keyword>
<evidence type="ECO:0000256" key="5">
    <source>
        <dbReference type="ARBA" id="ARBA00022989"/>
    </source>
</evidence>
<evidence type="ECO:0000256" key="7">
    <source>
        <dbReference type="ARBA" id="ARBA00023157"/>
    </source>
</evidence>
<comment type="function">
    <text evidence="9">Contributes to the regulation of lumenal Ca2+ release via the sarcoplasmic reticulum calcium release channels RYR1 and RYR2, a key step in triggering skeletal and heart muscle contraction. Required for normal organization of the triad junction, where T-tubules and the sarcoplasmic reticulum terminal cisternae are in close contact. Required for normal skeletal muscle strength. Plays a role in excitation-contraction coupling in the heart and in regulating the rate of heart beats.</text>
</comment>
<dbReference type="Proteomes" id="UP000298787">
    <property type="component" value="Chromosome 9"/>
</dbReference>
<dbReference type="InterPro" id="IPR007943">
    <property type="entry name" value="Asp-B-hydro/Triadin_dom"/>
</dbReference>
<feature type="region of interest" description="Disordered" evidence="10">
    <location>
        <begin position="241"/>
        <end position="362"/>
    </location>
</feature>
<feature type="compositionally biased region" description="Low complexity" evidence="10">
    <location>
        <begin position="188"/>
        <end position="199"/>
    </location>
</feature>
<feature type="compositionally biased region" description="Basic and acidic residues" evidence="10">
    <location>
        <begin position="331"/>
        <end position="345"/>
    </location>
</feature>
<dbReference type="EMBL" id="CM014086">
    <property type="protein sequence ID" value="TKS75411.1"/>
    <property type="molecule type" value="Genomic_DNA"/>
</dbReference>
<dbReference type="PANTHER" id="PTHR14106">
    <property type="entry name" value="TRIADIN"/>
    <property type="match status" value="1"/>
</dbReference>